<feature type="repeat" description="HEAT" evidence="8">
    <location>
        <begin position="400"/>
        <end position="438"/>
    </location>
</feature>
<dbReference type="PROSITE" id="PS50077">
    <property type="entry name" value="HEAT_REPEAT"/>
    <property type="match status" value="1"/>
</dbReference>
<evidence type="ECO:0000313" key="11">
    <source>
        <dbReference type="EMBL" id="KAF6057203.1"/>
    </source>
</evidence>
<dbReference type="Proteomes" id="UP000590412">
    <property type="component" value="Unassembled WGS sequence"/>
</dbReference>
<protein>
    <submittedName>
        <fullName evidence="11">HEAT-like repeat family protein</fullName>
    </submittedName>
</protein>
<dbReference type="InterPro" id="IPR011989">
    <property type="entry name" value="ARM-like"/>
</dbReference>
<dbReference type="Pfam" id="PF03810">
    <property type="entry name" value="IBN_N"/>
    <property type="match status" value="1"/>
</dbReference>
<dbReference type="SUPFAM" id="SSF48371">
    <property type="entry name" value="ARM repeat"/>
    <property type="match status" value="2"/>
</dbReference>
<keyword evidence="3" id="KW-0813">Transport</keyword>
<dbReference type="GO" id="GO:0005634">
    <property type="term" value="C:nucleus"/>
    <property type="evidence" value="ECO:0007669"/>
    <property type="project" value="UniProtKB-ARBA"/>
</dbReference>
<dbReference type="Gene3D" id="1.25.10.10">
    <property type="entry name" value="Leucine-rich Repeat Variant"/>
    <property type="match status" value="1"/>
</dbReference>
<comment type="subcellular location">
    <subcellularLocation>
        <location evidence="2">Cytoplasm</location>
    </subcellularLocation>
    <subcellularLocation>
        <location evidence="1">Nucleus</location>
    </subcellularLocation>
</comment>
<dbReference type="SMART" id="SM00913">
    <property type="entry name" value="IBN_N"/>
    <property type="match status" value="1"/>
</dbReference>
<dbReference type="PANTHER" id="PTHR10527">
    <property type="entry name" value="IMPORTIN BETA"/>
    <property type="match status" value="1"/>
</dbReference>
<keyword evidence="6" id="KW-0653">Protein transport</keyword>
<dbReference type="InterPro" id="IPR021133">
    <property type="entry name" value="HEAT_type_2"/>
</dbReference>
<dbReference type="InterPro" id="IPR001494">
    <property type="entry name" value="Importin-beta_N"/>
</dbReference>
<dbReference type="GO" id="GO:0006606">
    <property type="term" value="P:protein import into nucleus"/>
    <property type="evidence" value="ECO:0007669"/>
    <property type="project" value="InterPro"/>
</dbReference>
<name>A0A8X7TCG1_CANPA</name>
<dbReference type="EMBL" id="JABWAB010000003">
    <property type="protein sequence ID" value="KAF6057203.1"/>
    <property type="molecule type" value="Genomic_DNA"/>
</dbReference>
<comment type="caution">
    <text evidence="11">The sequence shown here is derived from an EMBL/GenBank/DDBJ whole genome shotgun (WGS) entry which is preliminary data.</text>
</comment>
<organism evidence="11 12">
    <name type="scientific">Candida parapsilosis</name>
    <name type="common">Yeast</name>
    <dbReference type="NCBI Taxonomy" id="5480"/>
    <lineage>
        <taxon>Eukaryota</taxon>
        <taxon>Fungi</taxon>
        <taxon>Dikarya</taxon>
        <taxon>Ascomycota</taxon>
        <taxon>Saccharomycotina</taxon>
        <taxon>Pichiomycetes</taxon>
        <taxon>Debaryomycetaceae</taxon>
        <taxon>Candida/Lodderomyces clade</taxon>
        <taxon>Candida</taxon>
    </lineage>
</organism>
<dbReference type="GO" id="GO:0005737">
    <property type="term" value="C:cytoplasm"/>
    <property type="evidence" value="ECO:0007669"/>
    <property type="project" value="UniProtKB-SubCell"/>
</dbReference>
<feature type="compositionally biased region" description="Acidic residues" evidence="9">
    <location>
        <begin position="317"/>
        <end position="332"/>
    </location>
</feature>
<gene>
    <name evidence="11" type="ORF">FOB60_001758</name>
</gene>
<feature type="region of interest" description="Disordered" evidence="9">
    <location>
        <begin position="317"/>
        <end position="336"/>
    </location>
</feature>
<dbReference type="InterPro" id="IPR040122">
    <property type="entry name" value="Importin_beta"/>
</dbReference>
<dbReference type="Pfam" id="PF25780">
    <property type="entry name" value="TPR_IPO5"/>
    <property type="match status" value="1"/>
</dbReference>
<feature type="domain" description="Importin N-terminal" evidence="10">
    <location>
        <begin position="27"/>
        <end position="94"/>
    </location>
</feature>
<dbReference type="AlphaFoldDB" id="A0A8X7TCG1"/>
<keyword evidence="7" id="KW-0539">Nucleus</keyword>
<dbReference type="Pfam" id="PF13513">
    <property type="entry name" value="HEAT_EZ"/>
    <property type="match status" value="1"/>
</dbReference>
<reference evidence="11" key="1">
    <citation type="submission" date="2020-03" db="EMBL/GenBank/DDBJ databases">
        <title>FDA dAtabase for Regulatory Grade micrObial Sequences (FDA-ARGOS): Supporting development and validation of Infectious Disease Dx tests.</title>
        <authorList>
            <person name="Campos J."/>
            <person name="Goldberg B."/>
            <person name="Tallon L."/>
            <person name="Sadzewicz L."/>
            <person name="Vavikolanu K."/>
            <person name="Mehta A."/>
            <person name="Aluvathingal J."/>
            <person name="Nadendla S."/>
            <person name="Nandy P."/>
            <person name="Geyer C."/>
            <person name="Yan Y."/>
            <person name="Sichtig H."/>
        </authorList>
    </citation>
    <scope>NUCLEOTIDE SEQUENCE [LARGE SCALE GENOMIC DNA]</scope>
    <source>
        <strain evidence="11">FDAARGOS_652</strain>
    </source>
</reference>
<accession>A0A8X7TCG1</accession>
<evidence type="ECO:0000256" key="7">
    <source>
        <dbReference type="ARBA" id="ARBA00023242"/>
    </source>
</evidence>
<evidence type="ECO:0000313" key="12">
    <source>
        <dbReference type="Proteomes" id="UP000590412"/>
    </source>
</evidence>
<evidence type="ECO:0000256" key="6">
    <source>
        <dbReference type="ARBA" id="ARBA00022927"/>
    </source>
</evidence>
<dbReference type="GO" id="GO:0031267">
    <property type="term" value="F:small GTPase binding"/>
    <property type="evidence" value="ECO:0007669"/>
    <property type="project" value="InterPro"/>
</dbReference>
<dbReference type="PROSITE" id="PS50166">
    <property type="entry name" value="IMPORTIN_B_NT"/>
    <property type="match status" value="1"/>
</dbReference>
<dbReference type="InterPro" id="IPR057672">
    <property type="entry name" value="TPR_IPO4/5"/>
</dbReference>
<keyword evidence="4" id="KW-0963">Cytoplasm</keyword>
<evidence type="ECO:0000256" key="2">
    <source>
        <dbReference type="ARBA" id="ARBA00004496"/>
    </source>
</evidence>
<evidence type="ECO:0000256" key="1">
    <source>
        <dbReference type="ARBA" id="ARBA00004123"/>
    </source>
</evidence>
<evidence type="ECO:0000256" key="5">
    <source>
        <dbReference type="ARBA" id="ARBA00022737"/>
    </source>
</evidence>
<evidence type="ECO:0000259" key="10">
    <source>
        <dbReference type="PROSITE" id="PS50166"/>
    </source>
</evidence>
<proteinExistence type="predicted"/>
<dbReference type="InterPro" id="IPR016024">
    <property type="entry name" value="ARM-type_fold"/>
</dbReference>
<evidence type="ECO:0000256" key="9">
    <source>
        <dbReference type="SAM" id="MobiDB-lite"/>
    </source>
</evidence>
<sequence length="1108" mass="121602">MDSQFVGSLEETLKQTLTPDSSVIKQASQRLTKEFYPNSQALPALLQIFQQSNQDEVKQLAAVEARKLAADNWESVDASLKPSIRESLLKSTFSEQNKRLRNVSAYLIASLAELDLDANEWQDLLPTLVNAIQGNDAKVKEVAIFTLYALLSSDISALLPHIGDFVSLFGNLVGDPSSKEVRVYSVLSLDAISQIIENDDELSDQVVENFKATVPGMVEVLKEVVTSDDSESAQQVFSVFNNLVLTDSKLLGDQLVDLIKMISEMVANTQLDEEYRIFGLQFLISCVSYRKAKITANKLGPPLTLVGLKVASEEIDVEDELENEDEENENEENSPPSLALRLLAVLGAELPPSQVIDPLFESLDALLSSTNEFERRAGILAIGVCSAGAPDYISLRIQKIIPILINGMKDSQLVVRVAALRTLSQLTTELQDIVTDYHEELLPLIIEIIDSASSVMAYKYGCIALDGLIEFMSHDAMGKYIEPLMHKLFYMLQQANTATLKTAIVSAIGSTAFASGKSFTPYFEGSIKQLEPFISNSNSVEGMSEDEIELRATTFENISTMARAVGSTAFSSYAKPLVEAAYTSLNSEHPRIRESGFAFIANMAKVYGAEFAGFLDQIVPQILTCLSQEEFTFNVEEGEDGEVELGGDDEDEDPLKVHTGITIEKEIASVALGELAIGTGKEFFKYVEPSLTALGEQVENSFGMREAALNCIFKIVKAMFVAVQGENFEAPKGAPQQSYVDPNILTLIKQVRDLAIPLLEAEFESTMVACILDSVADALHVMGAIFIMDNASDTSNLEQLCFSLMNLLKKEHPCQLEEEEMPEEDESSETDVMLNETALEVLVNLSVALKGDFVKIFSSFKDTILAKFSSKSKPMKVGSIGAIAEMVGGMKSANPFSAELLPIFVDKLSNDKSIEVKGNAAYGIGLIVEYSPVDLSSSYPQILELLFHLLNKVDKKASSADDEEAKDVVNRSYANACGCVARLILKNQQAVPVEHVIGPLLEHLPLETGFEENTPIFEAIIKLYESGNESIVSHTPKIVEIFAGVFEADDERIKLINESTLGREENIDARKQFSSEELKTKVIGLLKFLNQKYDGVVSSNKTLQPIIQ</sequence>
<keyword evidence="5" id="KW-0677">Repeat</keyword>
<evidence type="ECO:0000256" key="3">
    <source>
        <dbReference type="ARBA" id="ARBA00022448"/>
    </source>
</evidence>
<evidence type="ECO:0000256" key="8">
    <source>
        <dbReference type="PROSITE-ProRule" id="PRU00103"/>
    </source>
</evidence>
<evidence type="ECO:0000256" key="4">
    <source>
        <dbReference type="ARBA" id="ARBA00022490"/>
    </source>
</evidence>